<feature type="compositionally biased region" description="Pro residues" evidence="1">
    <location>
        <begin position="32"/>
        <end position="48"/>
    </location>
</feature>
<evidence type="ECO:0000313" key="2">
    <source>
        <dbReference type="EMBL" id="MPC69645.1"/>
    </source>
</evidence>
<accession>A0A5B7HJD0</accession>
<feature type="region of interest" description="Disordered" evidence="1">
    <location>
        <begin position="1"/>
        <end position="48"/>
    </location>
</feature>
<organism evidence="2 3">
    <name type="scientific">Portunus trituberculatus</name>
    <name type="common">Swimming crab</name>
    <name type="synonym">Neptunus trituberculatus</name>
    <dbReference type="NCBI Taxonomy" id="210409"/>
    <lineage>
        <taxon>Eukaryota</taxon>
        <taxon>Metazoa</taxon>
        <taxon>Ecdysozoa</taxon>
        <taxon>Arthropoda</taxon>
        <taxon>Crustacea</taxon>
        <taxon>Multicrustacea</taxon>
        <taxon>Malacostraca</taxon>
        <taxon>Eumalacostraca</taxon>
        <taxon>Eucarida</taxon>
        <taxon>Decapoda</taxon>
        <taxon>Pleocyemata</taxon>
        <taxon>Brachyura</taxon>
        <taxon>Eubrachyura</taxon>
        <taxon>Portunoidea</taxon>
        <taxon>Portunidae</taxon>
        <taxon>Portuninae</taxon>
        <taxon>Portunus</taxon>
    </lineage>
</organism>
<reference evidence="2 3" key="1">
    <citation type="submission" date="2019-05" db="EMBL/GenBank/DDBJ databases">
        <title>Another draft genome of Portunus trituberculatus and its Hox gene families provides insights of decapod evolution.</title>
        <authorList>
            <person name="Jeong J.-H."/>
            <person name="Song I."/>
            <person name="Kim S."/>
            <person name="Choi T."/>
            <person name="Kim D."/>
            <person name="Ryu S."/>
            <person name="Kim W."/>
        </authorList>
    </citation>
    <scope>NUCLEOTIDE SEQUENCE [LARGE SCALE GENOMIC DNA]</scope>
    <source>
        <tissue evidence="2">Muscle</tissue>
    </source>
</reference>
<dbReference type="EMBL" id="VSRR010029769">
    <property type="protein sequence ID" value="MPC69645.1"/>
    <property type="molecule type" value="Genomic_DNA"/>
</dbReference>
<dbReference type="AlphaFoldDB" id="A0A5B7HJD0"/>
<proteinExistence type="predicted"/>
<name>A0A5B7HJD0_PORTR</name>
<keyword evidence="3" id="KW-1185">Reference proteome</keyword>
<dbReference type="Proteomes" id="UP000324222">
    <property type="component" value="Unassembled WGS sequence"/>
</dbReference>
<evidence type="ECO:0000256" key="1">
    <source>
        <dbReference type="SAM" id="MobiDB-lite"/>
    </source>
</evidence>
<protein>
    <submittedName>
        <fullName evidence="2">Uncharacterized protein</fullName>
    </submittedName>
</protein>
<comment type="caution">
    <text evidence="2">The sequence shown here is derived from an EMBL/GenBank/DDBJ whole genome shotgun (WGS) entry which is preliminary data.</text>
</comment>
<gene>
    <name evidence="2" type="ORF">E2C01_063875</name>
</gene>
<evidence type="ECO:0000313" key="3">
    <source>
        <dbReference type="Proteomes" id="UP000324222"/>
    </source>
</evidence>
<sequence length="48" mass="4761">MQEMWRVSGGASRPACSPAPPSSTIPAATTPSAPPCPCTSTPPPPSTP</sequence>